<name>A0A7V7RHK2_9BACI</name>
<dbReference type="Proteomes" id="UP000441354">
    <property type="component" value="Unassembled WGS sequence"/>
</dbReference>
<feature type="region of interest" description="Disordered" evidence="6">
    <location>
        <begin position="227"/>
        <end position="252"/>
    </location>
</feature>
<dbReference type="EMBL" id="WBOT01000015">
    <property type="protein sequence ID" value="KAB2329019.1"/>
    <property type="molecule type" value="Genomic_DNA"/>
</dbReference>
<keyword evidence="5" id="KW-0175">Coiled coil</keyword>
<dbReference type="SUPFAM" id="SSF57716">
    <property type="entry name" value="Glucocorticoid receptor-like (DNA-binding domain)"/>
    <property type="match status" value="1"/>
</dbReference>
<dbReference type="OrthoDB" id="9811543at2"/>
<sequence length="252" mass="29000">MLTNTQLEQLKSTLLEEKQSLENQLQDNKDGSLEGVNARETVGELSLYDNHPADMGSELYEREKDFALEEHHDSQVNKINAALQAIENGTYGKCKECGTEIPFERLEVVPYTLYCKEHSPEQSIKEDRPVEEEVLEPAHGNTFQHKQFREVVDNEDSFQEVARYGTSETPSDLRGDYEDYNSLYNEGHDDEGFTEDYETFIGNDMEGKSRKIYPSKKHEEYEAMLDSEDIDAPFGDVPYHQSDGYVDDKKDE</sequence>
<keyword evidence="2" id="KW-0863">Zinc-finger</keyword>
<dbReference type="AlphaFoldDB" id="A0A7V7RHK2"/>
<proteinExistence type="predicted"/>
<evidence type="ECO:0000256" key="4">
    <source>
        <dbReference type="PROSITE-ProRule" id="PRU00510"/>
    </source>
</evidence>
<dbReference type="InterPro" id="IPR000962">
    <property type="entry name" value="Znf_DskA_TraR"/>
</dbReference>
<evidence type="ECO:0000256" key="1">
    <source>
        <dbReference type="ARBA" id="ARBA00022723"/>
    </source>
</evidence>
<feature type="zinc finger region" description="dksA C4-type" evidence="4">
    <location>
        <begin position="94"/>
        <end position="118"/>
    </location>
</feature>
<dbReference type="NCBIfam" id="TIGR02890">
    <property type="entry name" value="bacill_yteA"/>
    <property type="match status" value="1"/>
</dbReference>
<dbReference type="PANTHER" id="PTHR33823">
    <property type="entry name" value="RNA POLYMERASE-BINDING TRANSCRIPTION FACTOR DKSA-RELATED"/>
    <property type="match status" value="1"/>
</dbReference>
<organism evidence="8 9">
    <name type="scientific">Bacillus mesophilum</name>
    <dbReference type="NCBI Taxonomy" id="1071718"/>
    <lineage>
        <taxon>Bacteria</taxon>
        <taxon>Bacillati</taxon>
        <taxon>Bacillota</taxon>
        <taxon>Bacilli</taxon>
        <taxon>Bacillales</taxon>
        <taxon>Bacillaceae</taxon>
        <taxon>Bacillus</taxon>
    </lineage>
</organism>
<evidence type="ECO:0000256" key="2">
    <source>
        <dbReference type="ARBA" id="ARBA00022771"/>
    </source>
</evidence>
<comment type="caution">
    <text evidence="8">The sequence shown here is derived from an EMBL/GenBank/DDBJ whole genome shotgun (WGS) entry which is preliminary data.</text>
</comment>
<dbReference type="PANTHER" id="PTHR33823:SF4">
    <property type="entry name" value="GENERAL STRESS PROTEIN 16O"/>
    <property type="match status" value="1"/>
</dbReference>
<keyword evidence="1" id="KW-0479">Metal-binding</keyword>
<dbReference type="InterPro" id="IPR037187">
    <property type="entry name" value="DnaK_N"/>
</dbReference>
<accession>A0A7V7RHK2</accession>
<dbReference type="GO" id="GO:0008270">
    <property type="term" value="F:zinc ion binding"/>
    <property type="evidence" value="ECO:0007669"/>
    <property type="project" value="UniProtKB-KW"/>
</dbReference>
<dbReference type="Gene3D" id="1.20.120.910">
    <property type="entry name" value="DksA, coiled-coil domain"/>
    <property type="match status" value="1"/>
</dbReference>
<evidence type="ECO:0000256" key="6">
    <source>
        <dbReference type="SAM" id="MobiDB-lite"/>
    </source>
</evidence>
<dbReference type="RefSeq" id="WP_151576167.1">
    <property type="nucleotide sequence ID" value="NZ_WBOT01000015.1"/>
</dbReference>
<dbReference type="SUPFAM" id="SSF109635">
    <property type="entry name" value="DnaK suppressor protein DksA, alpha-hairpin domain"/>
    <property type="match status" value="1"/>
</dbReference>
<dbReference type="Pfam" id="PF01258">
    <property type="entry name" value="zf-dskA_traR"/>
    <property type="match status" value="1"/>
</dbReference>
<evidence type="ECO:0000313" key="8">
    <source>
        <dbReference type="EMBL" id="KAB2329019.1"/>
    </source>
</evidence>
<feature type="region of interest" description="Disordered" evidence="6">
    <location>
        <begin position="163"/>
        <end position="191"/>
    </location>
</feature>
<feature type="coiled-coil region" evidence="5">
    <location>
        <begin position="4"/>
        <end position="31"/>
    </location>
</feature>
<evidence type="ECO:0000313" key="9">
    <source>
        <dbReference type="Proteomes" id="UP000441354"/>
    </source>
</evidence>
<keyword evidence="3" id="KW-0862">Zinc</keyword>
<evidence type="ECO:0000256" key="5">
    <source>
        <dbReference type="SAM" id="Coils"/>
    </source>
</evidence>
<reference evidence="8 9" key="1">
    <citation type="journal article" date="2014" name="Arch. Microbiol.">
        <title>Bacillus mesophilum sp. nov., strain IITR-54T, a novel 4-chlorobiphenyl dechlorinating bacterium.</title>
        <authorList>
            <person name="Manickam N."/>
            <person name="Singh N.K."/>
            <person name="Bajaj A."/>
            <person name="Kumar R.M."/>
            <person name="Kaur G."/>
            <person name="Kaur N."/>
            <person name="Bala M."/>
            <person name="Kumar A."/>
            <person name="Mayilraj S."/>
        </authorList>
    </citation>
    <scope>NUCLEOTIDE SEQUENCE [LARGE SCALE GENOMIC DNA]</scope>
    <source>
        <strain evidence="8 9">IITR-54</strain>
    </source>
</reference>
<protein>
    <submittedName>
        <fullName evidence="8">Molecular chaperone DnaK</fullName>
    </submittedName>
</protein>
<keyword evidence="9" id="KW-1185">Reference proteome</keyword>
<evidence type="ECO:0000256" key="3">
    <source>
        <dbReference type="ARBA" id="ARBA00022833"/>
    </source>
</evidence>
<feature type="domain" description="Zinc finger DksA/TraR C4-type" evidence="7">
    <location>
        <begin position="89"/>
        <end position="117"/>
    </location>
</feature>
<gene>
    <name evidence="8" type="ORF">F7732_22135</name>
</gene>
<dbReference type="PROSITE" id="PS51128">
    <property type="entry name" value="ZF_DKSA_2"/>
    <property type="match status" value="1"/>
</dbReference>
<dbReference type="InterPro" id="IPR014240">
    <property type="entry name" value="YteA"/>
</dbReference>
<evidence type="ECO:0000259" key="7">
    <source>
        <dbReference type="Pfam" id="PF01258"/>
    </source>
</evidence>